<dbReference type="InterPro" id="IPR027417">
    <property type="entry name" value="P-loop_NTPase"/>
</dbReference>
<evidence type="ECO:0000313" key="1">
    <source>
        <dbReference type="EMBL" id="OGG44435.1"/>
    </source>
</evidence>
<dbReference type="InterPro" id="IPR051162">
    <property type="entry name" value="T4SS_component"/>
</dbReference>
<reference evidence="1 2" key="1">
    <citation type="journal article" date="2016" name="Nat. Commun.">
        <title>Thousands of microbial genomes shed light on interconnected biogeochemical processes in an aquifer system.</title>
        <authorList>
            <person name="Anantharaman K."/>
            <person name="Brown C.T."/>
            <person name="Hug L.A."/>
            <person name="Sharon I."/>
            <person name="Castelle C.J."/>
            <person name="Probst A.J."/>
            <person name="Thomas B.C."/>
            <person name="Singh A."/>
            <person name="Wilkins M.J."/>
            <person name="Karaoz U."/>
            <person name="Brodie E.L."/>
            <person name="Williams K.H."/>
            <person name="Hubbard S.S."/>
            <person name="Banfield J.F."/>
        </authorList>
    </citation>
    <scope>NUCLEOTIDE SEQUENCE [LARGE SCALE GENOMIC DNA]</scope>
</reference>
<protein>
    <submittedName>
        <fullName evidence="1">Uncharacterized protein</fullName>
    </submittedName>
</protein>
<gene>
    <name evidence="1" type="ORF">A2841_00480</name>
</gene>
<organism evidence="1 2">
    <name type="scientific">Candidatus Kaiserbacteria bacterium RIFCSPHIGHO2_01_FULL_48_10</name>
    <dbReference type="NCBI Taxonomy" id="1798476"/>
    <lineage>
        <taxon>Bacteria</taxon>
        <taxon>Candidatus Kaiseribacteriota</taxon>
    </lineage>
</organism>
<sequence>MIIQDIKNGEGLCFIDPHGVDILEILSLIPKERYDDVIYFDPAYTARPMGLNMLEYDPRYPEQKTFVVDEMFKIFKKLYGDVPEAFGPIFEQYFRNATLLVLEDPESGSTLLDISRVLSDDDFRALKLSRCRNPVVRHFWEDIAENVRGEGDLRNIVPYITSKFDIFIANEIMRPIVGQQRSAFDFKDVMDKKKILLVNLSKGRLGDINANLLGLVLVGKILMAALARTDYLYQNPPPFYLYMDEFQNVTTDTIATILSEARKYRLSLTMAHQFIKQLEEKIKNAVFGNVGSMAVFRVGADDAEFLKTQFEPTFGVSDMLHIENRNAYIKLLADGKPVQPFSIETIQFSPGDSANIDTLKQLSYQRYGRARDAVDEEIRQKYGSMHGTQ</sequence>
<name>A0A1F6C5K4_9BACT</name>
<dbReference type="GO" id="GO:0016020">
    <property type="term" value="C:membrane"/>
    <property type="evidence" value="ECO:0007669"/>
    <property type="project" value="InterPro"/>
</dbReference>
<proteinExistence type="predicted"/>
<dbReference type="EMBL" id="MFKP01000009">
    <property type="protein sequence ID" value="OGG44435.1"/>
    <property type="molecule type" value="Genomic_DNA"/>
</dbReference>
<dbReference type="CDD" id="cd01127">
    <property type="entry name" value="TrwB_TraG_TraD_VirD4"/>
    <property type="match status" value="1"/>
</dbReference>
<evidence type="ECO:0000313" key="2">
    <source>
        <dbReference type="Proteomes" id="UP000178249"/>
    </source>
</evidence>
<dbReference type="AlphaFoldDB" id="A0A1F6C5K4"/>
<accession>A0A1F6C5K4</accession>
<dbReference type="PANTHER" id="PTHR30121:SF6">
    <property type="entry name" value="SLR6007 PROTEIN"/>
    <property type="match status" value="1"/>
</dbReference>
<dbReference type="Gene3D" id="3.40.50.300">
    <property type="entry name" value="P-loop containing nucleotide triphosphate hydrolases"/>
    <property type="match status" value="1"/>
</dbReference>
<dbReference type="PANTHER" id="PTHR30121">
    <property type="entry name" value="UNCHARACTERIZED PROTEIN YJGR-RELATED"/>
    <property type="match status" value="1"/>
</dbReference>
<comment type="caution">
    <text evidence="1">The sequence shown here is derived from an EMBL/GenBank/DDBJ whole genome shotgun (WGS) entry which is preliminary data.</text>
</comment>
<dbReference type="Pfam" id="PF02534">
    <property type="entry name" value="T4SS-DNA_transf"/>
    <property type="match status" value="1"/>
</dbReference>
<dbReference type="Proteomes" id="UP000178249">
    <property type="component" value="Unassembled WGS sequence"/>
</dbReference>
<dbReference type="SUPFAM" id="SSF52540">
    <property type="entry name" value="P-loop containing nucleoside triphosphate hydrolases"/>
    <property type="match status" value="1"/>
</dbReference>
<dbReference type="InterPro" id="IPR003688">
    <property type="entry name" value="TraG/VirD4"/>
</dbReference>